<dbReference type="Proteomes" id="UP000801492">
    <property type="component" value="Unassembled WGS sequence"/>
</dbReference>
<reference evidence="4" key="1">
    <citation type="submission" date="2019-08" db="EMBL/GenBank/DDBJ databases">
        <title>The genome of the North American firefly Photinus pyralis.</title>
        <authorList>
            <consortium name="Photinus pyralis genome working group"/>
            <person name="Fallon T.R."/>
            <person name="Sander Lower S.E."/>
            <person name="Weng J.-K."/>
        </authorList>
    </citation>
    <scope>NUCLEOTIDE SEQUENCE</scope>
    <source>
        <strain evidence="4">TRF0915ILg1</strain>
        <tissue evidence="4">Whole body</tissue>
    </source>
</reference>
<evidence type="ECO:0000313" key="4">
    <source>
        <dbReference type="EMBL" id="KAF2885590.1"/>
    </source>
</evidence>
<dbReference type="InterPro" id="IPR000477">
    <property type="entry name" value="RT_dom"/>
</dbReference>
<accession>A0A8K0CDW0</accession>
<evidence type="ECO:0000256" key="1">
    <source>
        <dbReference type="SAM" id="Phobius"/>
    </source>
</evidence>
<dbReference type="PANTHER" id="PTHR47331">
    <property type="entry name" value="PHD-TYPE DOMAIN-CONTAINING PROTEIN"/>
    <property type="match status" value="1"/>
</dbReference>
<dbReference type="EMBL" id="VTPC01089860">
    <property type="protein sequence ID" value="KAF2885590.1"/>
    <property type="molecule type" value="Genomic_DNA"/>
</dbReference>
<name>A0A8K0CDW0_IGNLU</name>
<keyword evidence="5" id="KW-1185">Reference proteome</keyword>
<dbReference type="OrthoDB" id="8052806at2759"/>
<dbReference type="GO" id="GO:0071897">
    <property type="term" value="P:DNA biosynthetic process"/>
    <property type="evidence" value="ECO:0007669"/>
    <property type="project" value="UniProtKB-ARBA"/>
</dbReference>
<dbReference type="Pfam" id="PF00078">
    <property type="entry name" value="RVT_1"/>
    <property type="match status" value="1"/>
</dbReference>
<keyword evidence="1" id="KW-0472">Membrane</keyword>
<protein>
    <recommendedName>
        <fullName evidence="6">PiggyBac transposable element-derived protein domain-containing protein</fullName>
    </recommendedName>
</protein>
<keyword evidence="1" id="KW-0812">Transmembrane</keyword>
<keyword evidence="1" id="KW-1133">Transmembrane helix</keyword>
<evidence type="ECO:0000259" key="2">
    <source>
        <dbReference type="Pfam" id="PF00078"/>
    </source>
</evidence>
<gene>
    <name evidence="4" type="ORF">ILUMI_20574</name>
</gene>
<dbReference type="Pfam" id="PF13843">
    <property type="entry name" value="DDE_Tnp_1_7"/>
    <property type="match status" value="2"/>
</dbReference>
<sequence>MSEVDNFPSFYLPHHPKYTSLTTKVRVVFDASAKSDSNISLNELQFVGPTLQRDVFSILVNFRQYLIALSADIAKMHRQIKIRPEDRRFQRIFWRDKPSDEISCYELNTVTYGASSAPYLAIKCLMLLAEEYKHKFPKACSAISNSFYVDDLLTGGNSLEEVQKLQQEIQFILGSAGFELTKYVLNNRKVLAHVSSETDYSILELGEHESTKTLGVMWNSSSDTIQCPFKQFIPSKPGKYGIKIWVACDSQTSFVYNCQIYVGTTGDQRERSQGKRVVLDMTKGLETSGKNVTTNNFFTSLDLAREMEKKNLKFNNSTKFSYQDFPKKGKIVTLLSTMHDSGQICETEKKKPQMIIDYNKTKLGVDTMNKLVQTYTVKRQTRRWPVTVFYIMIDALNFYIIWGRLNKDWRIKKGYKRISHAARNRINC</sequence>
<feature type="domain" description="PiggyBac transposable element-derived protein" evidence="3">
    <location>
        <begin position="329"/>
        <end position="395"/>
    </location>
</feature>
<proteinExistence type="predicted"/>
<dbReference type="SUPFAM" id="SSF56672">
    <property type="entry name" value="DNA/RNA polymerases"/>
    <property type="match status" value="1"/>
</dbReference>
<organism evidence="4 5">
    <name type="scientific">Ignelater luminosus</name>
    <name type="common">Cucubano</name>
    <name type="synonym">Pyrophorus luminosus</name>
    <dbReference type="NCBI Taxonomy" id="2038154"/>
    <lineage>
        <taxon>Eukaryota</taxon>
        <taxon>Metazoa</taxon>
        <taxon>Ecdysozoa</taxon>
        <taxon>Arthropoda</taxon>
        <taxon>Hexapoda</taxon>
        <taxon>Insecta</taxon>
        <taxon>Pterygota</taxon>
        <taxon>Neoptera</taxon>
        <taxon>Endopterygota</taxon>
        <taxon>Coleoptera</taxon>
        <taxon>Polyphaga</taxon>
        <taxon>Elateriformia</taxon>
        <taxon>Elateroidea</taxon>
        <taxon>Elateridae</taxon>
        <taxon>Agrypninae</taxon>
        <taxon>Pyrophorini</taxon>
        <taxon>Ignelater</taxon>
    </lineage>
</organism>
<dbReference type="AlphaFoldDB" id="A0A8K0CDW0"/>
<comment type="caution">
    <text evidence="4">The sequence shown here is derived from an EMBL/GenBank/DDBJ whole genome shotgun (WGS) entry which is preliminary data.</text>
</comment>
<dbReference type="InterPro" id="IPR029526">
    <property type="entry name" value="PGBD"/>
</dbReference>
<evidence type="ECO:0008006" key="6">
    <source>
        <dbReference type="Google" id="ProtNLM"/>
    </source>
</evidence>
<evidence type="ECO:0000313" key="5">
    <source>
        <dbReference type="Proteomes" id="UP000801492"/>
    </source>
</evidence>
<feature type="domain" description="PiggyBac transposable element-derived protein" evidence="3">
    <location>
        <begin position="226"/>
        <end position="313"/>
    </location>
</feature>
<feature type="domain" description="Reverse transcriptase" evidence="2">
    <location>
        <begin position="60"/>
        <end position="181"/>
    </location>
</feature>
<dbReference type="InterPro" id="IPR043502">
    <property type="entry name" value="DNA/RNA_pol_sf"/>
</dbReference>
<evidence type="ECO:0000259" key="3">
    <source>
        <dbReference type="Pfam" id="PF13843"/>
    </source>
</evidence>
<feature type="transmembrane region" description="Helical" evidence="1">
    <location>
        <begin position="384"/>
        <end position="402"/>
    </location>
</feature>